<dbReference type="EMBL" id="CAJPEX010002288">
    <property type="protein sequence ID" value="CAG0920798.1"/>
    <property type="molecule type" value="Genomic_DNA"/>
</dbReference>
<feature type="compositionally biased region" description="Basic and acidic residues" evidence="1">
    <location>
        <begin position="1"/>
        <end position="12"/>
    </location>
</feature>
<organism evidence="2">
    <name type="scientific">Notodromas monacha</name>
    <dbReference type="NCBI Taxonomy" id="399045"/>
    <lineage>
        <taxon>Eukaryota</taxon>
        <taxon>Metazoa</taxon>
        <taxon>Ecdysozoa</taxon>
        <taxon>Arthropoda</taxon>
        <taxon>Crustacea</taxon>
        <taxon>Oligostraca</taxon>
        <taxon>Ostracoda</taxon>
        <taxon>Podocopa</taxon>
        <taxon>Podocopida</taxon>
        <taxon>Cypridocopina</taxon>
        <taxon>Cypridoidea</taxon>
        <taxon>Cyprididae</taxon>
        <taxon>Notodromas</taxon>
    </lineage>
</organism>
<accession>A0A7R9BV52</accession>
<protein>
    <submittedName>
        <fullName evidence="2">Uncharacterized protein</fullName>
    </submittedName>
</protein>
<dbReference type="Proteomes" id="UP000678499">
    <property type="component" value="Unassembled WGS sequence"/>
</dbReference>
<evidence type="ECO:0000313" key="3">
    <source>
        <dbReference type="Proteomes" id="UP000678499"/>
    </source>
</evidence>
<feature type="region of interest" description="Disordered" evidence="1">
    <location>
        <begin position="295"/>
        <end position="359"/>
    </location>
</feature>
<dbReference type="AlphaFoldDB" id="A0A7R9BV52"/>
<evidence type="ECO:0000256" key="1">
    <source>
        <dbReference type="SAM" id="MobiDB-lite"/>
    </source>
</evidence>
<proteinExistence type="predicted"/>
<reference evidence="2" key="1">
    <citation type="submission" date="2020-11" db="EMBL/GenBank/DDBJ databases">
        <authorList>
            <person name="Tran Van P."/>
        </authorList>
    </citation>
    <scope>NUCLEOTIDE SEQUENCE</scope>
</reference>
<gene>
    <name evidence="2" type="ORF">NMOB1V02_LOCUS8304</name>
</gene>
<dbReference type="EMBL" id="OA884325">
    <property type="protein sequence ID" value="CAD7280646.1"/>
    <property type="molecule type" value="Genomic_DNA"/>
</dbReference>
<sequence length="398" mass="44663">MFASGEKGEEEKKKKKLGSEPEVEGIRGMGFSDFIQRIIRSTCEDQDPGMTEILPHLRTSGKTEKLKSDLNCGIPRSTAIMEISEDKDEIFGHKAPGTSQNLSEKRKSVCREHNYPGEGGSGNISPLAKFSSLSEKRRVKRVRSEGSDFSSSSSCDSSPVAAALKIENYEGDKFQIEASSWMKINARIRKEEHAKFRELCRKAKETLFPERASQLESKAVENKSVIRKLSTVQEPGILSSLLSKGSEVTYLCRWKLEKETVCKYVDRDDLLKCCPKAIEKFSVGMHESEGVIPTSRNVKVEPAGTAEFNSPYEDNEENVEVPIRKRRDGPGSQGDPKRRRAEERALSPPTPLMSQALTPPPPWQFNAFPKMNPQHLMALMQYRAFLARTQQGLRASMM</sequence>
<evidence type="ECO:0000313" key="2">
    <source>
        <dbReference type="EMBL" id="CAD7280646.1"/>
    </source>
</evidence>
<feature type="region of interest" description="Disordered" evidence="1">
    <location>
        <begin position="1"/>
        <end position="25"/>
    </location>
</feature>
<keyword evidence="3" id="KW-1185">Reference proteome</keyword>
<name>A0A7R9BV52_9CRUS</name>